<proteinExistence type="predicted"/>
<evidence type="ECO:0000313" key="6">
    <source>
        <dbReference type="Proteomes" id="UP000324585"/>
    </source>
</evidence>
<dbReference type="InterPro" id="IPR050134">
    <property type="entry name" value="NAD-dep_sirtuin_deacylases"/>
</dbReference>
<dbReference type="Pfam" id="PF02146">
    <property type="entry name" value="SIR2"/>
    <property type="match status" value="1"/>
</dbReference>
<dbReference type="PANTHER" id="PTHR11085:SF10">
    <property type="entry name" value="NAD-DEPENDENT PROTEIN DEACYLASE SIRTUIN-5, MITOCHONDRIAL-RELATED"/>
    <property type="match status" value="1"/>
</dbReference>
<dbReference type="Gene3D" id="3.40.50.1220">
    <property type="entry name" value="TPP-binding domain"/>
    <property type="match status" value="1"/>
</dbReference>
<keyword evidence="6" id="KW-1185">Reference proteome</keyword>
<dbReference type="InterPro" id="IPR026590">
    <property type="entry name" value="Ssirtuin_cat_dom"/>
</dbReference>
<organism evidence="5 6">
    <name type="scientific">Porphyridium purpureum</name>
    <name type="common">Red alga</name>
    <name type="synonym">Porphyridium cruentum</name>
    <dbReference type="NCBI Taxonomy" id="35688"/>
    <lineage>
        <taxon>Eukaryota</taxon>
        <taxon>Rhodophyta</taxon>
        <taxon>Bangiophyceae</taxon>
        <taxon>Porphyridiales</taxon>
        <taxon>Porphyridiaceae</taxon>
        <taxon>Porphyridium</taxon>
    </lineage>
</organism>
<dbReference type="SUPFAM" id="SSF52467">
    <property type="entry name" value="DHS-like NAD/FAD-binding domain"/>
    <property type="match status" value="1"/>
</dbReference>
<evidence type="ECO:0000259" key="4">
    <source>
        <dbReference type="PROSITE" id="PS50305"/>
    </source>
</evidence>
<dbReference type="GO" id="GO:0070403">
    <property type="term" value="F:NAD+ binding"/>
    <property type="evidence" value="ECO:0007669"/>
    <property type="project" value="InterPro"/>
</dbReference>
<dbReference type="EMBL" id="VRMN01000004">
    <property type="protein sequence ID" value="KAA8494872.1"/>
    <property type="molecule type" value="Genomic_DNA"/>
</dbReference>
<dbReference type="InterPro" id="IPR003000">
    <property type="entry name" value="Sirtuin"/>
</dbReference>
<dbReference type="InterPro" id="IPR026591">
    <property type="entry name" value="Sirtuin_cat_small_dom_sf"/>
</dbReference>
<evidence type="ECO:0000313" key="5">
    <source>
        <dbReference type="EMBL" id="KAA8494872.1"/>
    </source>
</evidence>
<evidence type="ECO:0000256" key="1">
    <source>
        <dbReference type="ARBA" id="ARBA00022679"/>
    </source>
</evidence>
<keyword evidence="2" id="KW-0520">NAD</keyword>
<dbReference type="PROSITE" id="PS50305">
    <property type="entry name" value="SIRTUIN"/>
    <property type="match status" value="1"/>
</dbReference>
<sequence>MSTFTGDGLYQRAAQLKLSGAGTQGSAVFSYKVYKKHPRAARAFYAEIARVALACVPGKAHRALDRLVCRCPGTHVDTCIYASGHAGLQMVRHYTMNIDGLSGSACSKSQEALSPHVIEMHGNVTRLVCPVCGYKGAAQKHQLLRMTQRKDVVCPNRSKAHPADSVMRFGMLLYDDEEAEYLIATSTILHLMQSDAARIDAVVWIGVSFMQSATVGYFRELELHARSAHPLTHIICNPDEDCVWNLLSALHDPDSVLERLVFFQESAEQLIPNLLQSVCTCVGSPRTGEHDP</sequence>
<dbReference type="PANTHER" id="PTHR11085">
    <property type="entry name" value="NAD-DEPENDENT PROTEIN DEACYLASE SIRTUIN-5, MITOCHONDRIAL-RELATED"/>
    <property type="match status" value="1"/>
</dbReference>
<keyword evidence="1" id="KW-0808">Transferase</keyword>
<dbReference type="AlphaFoldDB" id="A0A5J4YVJ0"/>
<evidence type="ECO:0000256" key="2">
    <source>
        <dbReference type="ARBA" id="ARBA00023027"/>
    </source>
</evidence>
<protein>
    <recommendedName>
        <fullName evidence="4">Deacetylase sirtuin-type domain-containing protein</fullName>
    </recommendedName>
</protein>
<accession>A0A5J4YVJ0</accession>
<dbReference type="Proteomes" id="UP000324585">
    <property type="component" value="Unassembled WGS sequence"/>
</dbReference>
<name>A0A5J4YVJ0_PORPP</name>
<dbReference type="GO" id="GO:0017136">
    <property type="term" value="F:histone deacetylase activity, NAD-dependent"/>
    <property type="evidence" value="ECO:0007669"/>
    <property type="project" value="TreeGrafter"/>
</dbReference>
<evidence type="ECO:0000256" key="3">
    <source>
        <dbReference type="PROSITE-ProRule" id="PRU00236"/>
    </source>
</evidence>
<dbReference type="InterPro" id="IPR029035">
    <property type="entry name" value="DHS-like_NAD/FAD-binding_dom"/>
</dbReference>
<feature type="domain" description="Deacetylase sirtuin-type" evidence="4">
    <location>
        <begin position="1"/>
        <end position="277"/>
    </location>
</feature>
<dbReference type="OrthoDB" id="424302at2759"/>
<gene>
    <name evidence="5" type="ORF">FVE85_3113</name>
</gene>
<dbReference type="Gene3D" id="3.30.1600.10">
    <property type="entry name" value="SIR2/SIRT2 'Small Domain"/>
    <property type="match status" value="1"/>
</dbReference>
<comment type="caution">
    <text evidence="5">The sequence shown here is derived from an EMBL/GenBank/DDBJ whole genome shotgun (WGS) entry which is preliminary data.</text>
</comment>
<reference evidence="6" key="1">
    <citation type="journal article" date="2019" name="Nat. Commun.">
        <title>Expansion of phycobilisome linker gene families in mesophilic red algae.</title>
        <authorList>
            <person name="Lee J."/>
            <person name="Kim D."/>
            <person name="Bhattacharya D."/>
            <person name="Yoon H.S."/>
        </authorList>
    </citation>
    <scope>NUCLEOTIDE SEQUENCE [LARGE SCALE GENOMIC DNA]</scope>
    <source>
        <strain evidence="6">CCMP 1328</strain>
    </source>
</reference>
<dbReference type="OMA" id="HYTMNID"/>
<comment type="caution">
    <text evidence="3">Lacks conserved residue(s) required for the propagation of feature annotation.</text>
</comment>
<dbReference type="GO" id="GO:0005634">
    <property type="term" value="C:nucleus"/>
    <property type="evidence" value="ECO:0007669"/>
    <property type="project" value="TreeGrafter"/>
</dbReference>